<feature type="transmembrane region" description="Helical" evidence="6">
    <location>
        <begin position="95"/>
        <end position="119"/>
    </location>
</feature>
<evidence type="ECO:0000256" key="4">
    <source>
        <dbReference type="ARBA" id="ARBA00022989"/>
    </source>
</evidence>
<feature type="transmembrane region" description="Helical" evidence="6">
    <location>
        <begin position="165"/>
        <end position="182"/>
    </location>
</feature>
<evidence type="ECO:0000256" key="3">
    <source>
        <dbReference type="ARBA" id="ARBA00022692"/>
    </source>
</evidence>
<keyword evidence="8" id="KW-1185">Reference proteome</keyword>
<evidence type="ECO:0000256" key="6">
    <source>
        <dbReference type="SAM" id="Phobius"/>
    </source>
</evidence>
<evidence type="ECO:0000256" key="5">
    <source>
        <dbReference type="ARBA" id="ARBA00023136"/>
    </source>
</evidence>
<reference evidence="7 8" key="1">
    <citation type="submission" date="2023-09" db="EMBL/GenBank/DDBJ databases">
        <authorList>
            <person name="Rey-Velasco X."/>
        </authorList>
    </citation>
    <scope>NUCLEOTIDE SEQUENCE [LARGE SCALE GENOMIC DNA]</scope>
    <source>
        <strain evidence="7 8">W242</strain>
    </source>
</reference>
<evidence type="ECO:0000256" key="2">
    <source>
        <dbReference type="ARBA" id="ARBA00022475"/>
    </source>
</evidence>
<comment type="caution">
    <text evidence="7">The sequence shown here is derived from an EMBL/GenBank/DDBJ whole genome shotgun (WGS) entry which is preliminary data.</text>
</comment>
<keyword evidence="3 6" id="KW-0812">Transmembrane</keyword>
<comment type="subcellular location">
    <subcellularLocation>
        <location evidence="1">Cell membrane</location>
        <topology evidence="1">Multi-pass membrane protein</topology>
    </subcellularLocation>
</comment>
<dbReference type="RefSeq" id="WP_311333612.1">
    <property type="nucleotide sequence ID" value="NZ_JAVRHZ010000007.1"/>
</dbReference>
<dbReference type="NCBIfam" id="TIGR03518">
    <property type="entry name" value="ABC_perm_GldF"/>
    <property type="match status" value="1"/>
</dbReference>
<dbReference type="Pfam" id="PF12679">
    <property type="entry name" value="ABC2_membrane_2"/>
    <property type="match status" value="1"/>
</dbReference>
<accession>A0ABU2YFL3</accession>
<keyword evidence="5 6" id="KW-0472">Membrane</keyword>
<organism evidence="7 8">
    <name type="scientific">Patiriisocius hiemis</name>
    <dbReference type="NCBI Taxonomy" id="3075604"/>
    <lineage>
        <taxon>Bacteria</taxon>
        <taxon>Pseudomonadati</taxon>
        <taxon>Bacteroidota</taxon>
        <taxon>Flavobacteriia</taxon>
        <taxon>Flavobacteriales</taxon>
        <taxon>Flavobacteriaceae</taxon>
        <taxon>Patiriisocius</taxon>
    </lineage>
</organism>
<keyword evidence="2" id="KW-1003">Cell membrane</keyword>
<dbReference type="InterPro" id="IPR019860">
    <property type="entry name" value="Motility-assoc_ABC_perm_GldF"/>
</dbReference>
<feature type="transmembrane region" description="Helical" evidence="6">
    <location>
        <begin position="12"/>
        <end position="36"/>
    </location>
</feature>
<feature type="transmembrane region" description="Helical" evidence="6">
    <location>
        <begin position="216"/>
        <end position="234"/>
    </location>
</feature>
<evidence type="ECO:0000256" key="1">
    <source>
        <dbReference type="ARBA" id="ARBA00004651"/>
    </source>
</evidence>
<gene>
    <name evidence="7" type="primary">gldF</name>
    <name evidence="7" type="ORF">RM538_11625</name>
</gene>
<dbReference type="InterPro" id="IPR051449">
    <property type="entry name" value="ABC-2_transporter_component"/>
</dbReference>
<name>A0ABU2YFL3_9FLAO</name>
<protein>
    <submittedName>
        <fullName evidence="7">Gliding motility-associated ABC transporter permease subunit GldF</fullName>
    </submittedName>
</protein>
<dbReference type="PANTHER" id="PTHR30294:SF29">
    <property type="entry name" value="MULTIDRUG ABC TRANSPORTER PERMEASE YBHS-RELATED"/>
    <property type="match status" value="1"/>
</dbReference>
<dbReference type="PANTHER" id="PTHR30294">
    <property type="entry name" value="MEMBRANE COMPONENT OF ABC TRANSPORTER YHHJ-RELATED"/>
    <property type="match status" value="1"/>
</dbReference>
<dbReference type="Proteomes" id="UP001254488">
    <property type="component" value="Unassembled WGS sequence"/>
</dbReference>
<feature type="transmembrane region" description="Helical" evidence="6">
    <location>
        <begin position="56"/>
        <end position="74"/>
    </location>
</feature>
<keyword evidence="4 6" id="KW-1133">Transmembrane helix</keyword>
<feature type="transmembrane region" description="Helical" evidence="6">
    <location>
        <begin position="139"/>
        <end position="158"/>
    </location>
</feature>
<proteinExistence type="predicted"/>
<sequence>MKAIIYKEISSFFSSPIGYLVIGVFLVMNGLFLWVFNGDFNIFDAGFASLDSFFLLAPWVLLFLVPAVTMKSFSEEKKMGTLELLVTKPISLQNIVLGKYIGVLALILIAVVPTFLYIITISRLGNPPGNLDIGSTIGSYVGLLFLILAYTAIGIFASTLSNNQIVAFIVAILLCFIFYYAFDALAILLNSYAIASFGMKAHFDSVARGILDTRDVLYFLSVTVFFLFCTVFNLKKEV</sequence>
<evidence type="ECO:0000313" key="8">
    <source>
        <dbReference type="Proteomes" id="UP001254488"/>
    </source>
</evidence>
<evidence type="ECO:0000313" key="7">
    <source>
        <dbReference type="EMBL" id="MDT0556661.1"/>
    </source>
</evidence>
<dbReference type="EMBL" id="JAVRHZ010000007">
    <property type="protein sequence ID" value="MDT0556661.1"/>
    <property type="molecule type" value="Genomic_DNA"/>
</dbReference>